<protein>
    <submittedName>
        <fullName evidence="1">Uncharacterized protein</fullName>
    </submittedName>
</protein>
<proteinExistence type="predicted"/>
<gene>
    <name evidence="1" type="ORF">OCTVUL_1B016014</name>
</gene>
<dbReference type="EMBL" id="OX597824">
    <property type="protein sequence ID" value="CAI9730023.1"/>
    <property type="molecule type" value="Genomic_DNA"/>
</dbReference>
<keyword evidence="2" id="KW-1185">Reference proteome</keyword>
<accession>A0AA36B8Y1</accession>
<evidence type="ECO:0000313" key="2">
    <source>
        <dbReference type="Proteomes" id="UP001162480"/>
    </source>
</evidence>
<reference evidence="1" key="1">
    <citation type="submission" date="2023-08" db="EMBL/GenBank/DDBJ databases">
        <authorList>
            <person name="Alioto T."/>
            <person name="Alioto T."/>
            <person name="Gomez Garrido J."/>
        </authorList>
    </citation>
    <scope>NUCLEOTIDE SEQUENCE</scope>
</reference>
<evidence type="ECO:0000313" key="1">
    <source>
        <dbReference type="EMBL" id="CAI9730023.1"/>
    </source>
</evidence>
<dbReference type="AlphaFoldDB" id="A0AA36B8Y1"/>
<sequence length="79" mass="9093">MRSTSKQWYSAQIRYRFVHFSIISGVQLNSITTSKKTAFLTCVRNWDKITGKIAPHSVLVTTGKQLKHLVKDRHICDSE</sequence>
<name>A0AA36B8Y1_OCTVU</name>
<organism evidence="1 2">
    <name type="scientific">Octopus vulgaris</name>
    <name type="common">Common octopus</name>
    <dbReference type="NCBI Taxonomy" id="6645"/>
    <lineage>
        <taxon>Eukaryota</taxon>
        <taxon>Metazoa</taxon>
        <taxon>Spiralia</taxon>
        <taxon>Lophotrochozoa</taxon>
        <taxon>Mollusca</taxon>
        <taxon>Cephalopoda</taxon>
        <taxon>Coleoidea</taxon>
        <taxon>Octopodiformes</taxon>
        <taxon>Octopoda</taxon>
        <taxon>Incirrata</taxon>
        <taxon>Octopodidae</taxon>
        <taxon>Octopus</taxon>
    </lineage>
</organism>
<dbReference type="Proteomes" id="UP001162480">
    <property type="component" value="Chromosome 11"/>
</dbReference>